<name>A0A377DMP7_ECOLX</name>
<evidence type="ECO:0000313" key="5">
    <source>
        <dbReference type="EMBL" id="STM37389.1"/>
    </source>
</evidence>
<protein>
    <submittedName>
        <fullName evidence="5">CRISPR-associated helicase Cas3</fullName>
    </submittedName>
</protein>
<dbReference type="GO" id="GO:0051607">
    <property type="term" value="P:defense response to virus"/>
    <property type="evidence" value="ECO:0007669"/>
    <property type="project" value="UniProtKB-KW"/>
</dbReference>
<organism evidence="5 6">
    <name type="scientific">Escherichia coli</name>
    <dbReference type="NCBI Taxonomy" id="562"/>
    <lineage>
        <taxon>Bacteria</taxon>
        <taxon>Pseudomonadati</taxon>
        <taxon>Pseudomonadota</taxon>
        <taxon>Gammaproteobacteria</taxon>
        <taxon>Enterobacterales</taxon>
        <taxon>Enterobacteriaceae</taxon>
        <taxon>Escherichia</taxon>
    </lineage>
</organism>
<evidence type="ECO:0000256" key="2">
    <source>
        <dbReference type="ARBA" id="ARBA00022801"/>
    </source>
</evidence>
<dbReference type="Gene3D" id="1.10.3210.30">
    <property type="match status" value="1"/>
</dbReference>
<evidence type="ECO:0000259" key="4">
    <source>
        <dbReference type="PROSITE" id="PS51643"/>
    </source>
</evidence>
<accession>A0A377DMP7</accession>
<proteinExistence type="predicted"/>
<evidence type="ECO:0000256" key="3">
    <source>
        <dbReference type="ARBA" id="ARBA00023118"/>
    </source>
</evidence>
<dbReference type="EMBL" id="UGFG01000001">
    <property type="protein sequence ID" value="STM37389.1"/>
    <property type="molecule type" value="Genomic_DNA"/>
</dbReference>
<dbReference type="InterPro" id="IPR038257">
    <property type="entry name" value="CRISPR-assoc_Cas3_HD_sf"/>
</dbReference>
<evidence type="ECO:0000313" key="6">
    <source>
        <dbReference type="Proteomes" id="UP000254429"/>
    </source>
</evidence>
<sequence>MRKYPLSLLKDKNIVTFFDFWGKTRRGEKDGGDDYHLLCWHSLDVAAMGYLMVKRNCFGLADYFRQLGISDKEQAAQFFAWLLCWHDIGKFARSFQQLYLPPETQDSGRCQKKLRKNLSFNAGLLVVESLFK</sequence>
<reference evidence="5 6" key="1">
    <citation type="submission" date="2018-06" db="EMBL/GenBank/DDBJ databases">
        <authorList>
            <consortium name="Pathogen Informatics"/>
            <person name="Doyle S."/>
        </authorList>
    </citation>
    <scope>NUCLEOTIDE SEQUENCE [LARGE SCALE GENOMIC DNA]</scope>
    <source>
        <strain evidence="5 6">NCTC8500</strain>
    </source>
</reference>
<dbReference type="Pfam" id="PF18019">
    <property type="entry name" value="Cas3_HD"/>
    <property type="match status" value="1"/>
</dbReference>
<dbReference type="GO" id="GO:0046872">
    <property type="term" value="F:metal ion binding"/>
    <property type="evidence" value="ECO:0007669"/>
    <property type="project" value="UniProtKB-KW"/>
</dbReference>
<evidence type="ECO:0000256" key="1">
    <source>
        <dbReference type="ARBA" id="ARBA00022723"/>
    </source>
</evidence>
<dbReference type="Proteomes" id="UP000254429">
    <property type="component" value="Unassembled WGS sequence"/>
</dbReference>
<dbReference type="GO" id="GO:0016787">
    <property type="term" value="F:hydrolase activity"/>
    <property type="evidence" value="ECO:0007669"/>
    <property type="project" value="UniProtKB-KW"/>
</dbReference>
<keyword evidence="1" id="KW-0479">Metal-binding</keyword>
<dbReference type="AlphaFoldDB" id="A0A377DMP7"/>
<dbReference type="PROSITE" id="PS51643">
    <property type="entry name" value="HD_CAS3"/>
    <property type="match status" value="1"/>
</dbReference>
<keyword evidence="2" id="KW-0378">Hydrolase</keyword>
<keyword evidence="3" id="KW-0051">Antiviral defense</keyword>
<dbReference type="InterPro" id="IPR006483">
    <property type="entry name" value="CRISPR-assoc_Cas3_HD"/>
</dbReference>
<feature type="domain" description="HD Cas3-type" evidence="4">
    <location>
        <begin position="31"/>
        <end position="132"/>
    </location>
</feature>
<gene>
    <name evidence="5" type="ORF">NCTC8500_01119</name>
</gene>